<dbReference type="EMBL" id="JAQNDN010000020">
    <property type="protein sequence ID" value="MDC0672803.1"/>
    <property type="molecule type" value="Genomic_DNA"/>
</dbReference>
<dbReference type="RefSeq" id="WP_272004900.1">
    <property type="nucleotide sequence ID" value="NZ_JAQNDN010000020.1"/>
</dbReference>
<evidence type="ECO:0000313" key="3">
    <source>
        <dbReference type="Proteomes" id="UP001217838"/>
    </source>
</evidence>
<organism evidence="2 3">
    <name type="scientific">Nannocystis radixulma</name>
    <dbReference type="NCBI Taxonomy" id="2995305"/>
    <lineage>
        <taxon>Bacteria</taxon>
        <taxon>Pseudomonadati</taxon>
        <taxon>Myxococcota</taxon>
        <taxon>Polyangia</taxon>
        <taxon>Nannocystales</taxon>
        <taxon>Nannocystaceae</taxon>
        <taxon>Nannocystis</taxon>
    </lineage>
</organism>
<feature type="transmembrane region" description="Helical" evidence="1">
    <location>
        <begin position="23"/>
        <end position="45"/>
    </location>
</feature>
<keyword evidence="3" id="KW-1185">Reference proteome</keyword>
<reference evidence="2 3" key="1">
    <citation type="submission" date="2022-11" db="EMBL/GenBank/DDBJ databases">
        <title>Minimal conservation of predation-associated metabolite biosynthetic gene clusters underscores biosynthetic potential of Myxococcota including descriptions for ten novel species: Archangium lansinium sp. nov., Myxococcus landrumus sp. nov., Nannocystis bai.</title>
        <authorList>
            <person name="Ahearne A."/>
            <person name="Stevens C."/>
            <person name="Dowd S."/>
        </authorList>
    </citation>
    <scope>NUCLEOTIDE SEQUENCE [LARGE SCALE GENOMIC DNA]</scope>
    <source>
        <strain evidence="2 3">NCELM</strain>
    </source>
</reference>
<keyword evidence="1" id="KW-1133">Transmembrane helix</keyword>
<protein>
    <recommendedName>
        <fullName evidence="4">Glycosyl-4,4'-diaponeurosporenoate acyltransferase</fullName>
    </recommendedName>
</protein>
<feature type="transmembrane region" description="Helical" evidence="1">
    <location>
        <begin position="51"/>
        <end position="75"/>
    </location>
</feature>
<keyword evidence="1" id="KW-0472">Membrane</keyword>
<accession>A0ABT5BHB1</accession>
<proteinExistence type="predicted"/>
<feature type="transmembrane region" description="Helical" evidence="1">
    <location>
        <begin position="128"/>
        <end position="144"/>
    </location>
</feature>
<comment type="caution">
    <text evidence="2">The sequence shown here is derived from an EMBL/GenBank/DDBJ whole genome shotgun (WGS) entry which is preliminary data.</text>
</comment>
<keyword evidence="1" id="KW-0812">Transmembrane</keyword>
<evidence type="ECO:0008006" key="4">
    <source>
        <dbReference type="Google" id="ProtNLM"/>
    </source>
</evidence>
<evidence type="ECO:0000313" key="2">
    <source>
        <dbReference type="EMBL" id="MDC0672803.1"/>
    </source>
</evidence>
<evidence type="ECO:0000256" key="1">
    <source>
        <dbReference type="SAM" id="Phobius"/>
    </source>
</evidence>
<dbReference type="Proteomes" id="UP001217838">
    <property type="component" value="Unassembled WGS sequence"/>
</dbReference>
<name>A0ABT5BHB1_9BACT</name>
<sequence length="210" mass="24428">MSALQVYTPLPPQPWGWLPTEQFWARAFLTPIALIFWLPFFFFPLTLHFDAAWWQTALGFYLYYQLWGGLVERLARRRLAQRHRRMLVAVADIESSSTEELSAPVSRLSGLDDYEHFMTRWFGRTNRLVHHVFHLAFLVFMFYPGWWTKALGVLWILGFTKLVRASARRRRLNPPVDPVLPAAPCLPGIMRVRPARSDRVTSANADEPTA</sequence>
<gene>
    <name evidence="2" type="ORF">POL58_33935</name>
</gene>